<reference evidence="2 3" key="1">
    <citation type="submission" date="2019-04" db="EMBL/GenBank/DDBJ databases">
        <title>Friends and foes A comparative genomics studyof 23 Aspergillus species from section Flavi.</title>
        <authorList>
            <consortium name="DOE Joint Genome Institute"/>
            <person name="Kjaerbolling I."/>
            <person name="Vesth T."/>
            <person name="Frisvad J.C."/>
            <person name="Nybo J.L."/>
            <person name="Theobald S."/>
            <person name="Kildgaard S."/>
            <person name="Isbrandt T."/>
            <person name="Kuo A."/>
            <person name="Sato A."/>
            <person name="Lyhne E.K."/>
            <person name="Kogle M.E."/>
            <person name="Wiebenga A."/>
            <person name="Kun R.S."/>
            <person name="Lubbers R.J."/>
            <person name="Makela M.R."/>
            <person name="Barry K."/>
            <person name="Chovatia M."/>
            <person name="Clum A."/>
            <person name="Daum C."/>
            <person name="Haridas S."/>
            <person name="He G."/>
            <person name="LaButti K."/>
            <person name="Lipzen A."/>
            <person name="Mondo S."/>
            <person name="Riley R."/>
            <person name="Salamov A."/>
            <person name="Simmons B.A."/>
            <person name="Magnuson J.K."/>
            <person name="Henrissat B."/>
            <person name="Mortensen U.H."/>
            <person name="Larsen T.O."/>
            <person name="Devries R.P."/>
            <person name="Grigoriev I.V."/>
            <person name="Machida M."/>
            <person name="Baker S.E."/>
            <person name="Andersen M.R."/>
        </authorList>
    </citation>
    <scope>NUCLEOTIDE SEQUENCE [LARGE SCALE GENOMIC DNA]</scope>
    <source>
        <strain evidence="2 3">IBT 29228</strain>
    </source>
</reference>
<evidence type="ECO:0000313" key="2">
    <source>
        <dbReference type="EMBL" id="KAE8378237.1"/>
    </source>
</evidence>
<protein>
    <submittedName>
        <fullName evidence="2">Uncharacterized protein</fullName>
    </submittedName>
</protein>
<dbReference type="EMBL" id="ML736211">
    <property type="protein sequence ID" value="KAE8378237.1"/>
    <property type="molecule type" value="Genomic_DNA"/>
</dbReference>
<proteinExistence type="predicted"/>
<organism evidence="2 3">
    <name type="scientific">Aspergillus bertholletiae</name>
    <dbReference type="NCBI Taxonomy" id="1226010"/>
    <lineage>
        <taxon>Eukaryota</taxon>
        <taxon>Fungi</taxon>
        <taxon>Dikarya</taxon>
        <taxon>Ascomycota</taxon>
        <taxon>Pezizomycotina</taxon>
        <taxon>Eurotiomycetes</taxon>
        <taxon>Eurotiomycetidae</taxon>
        <taxon>Eurotiales</taxon>
        <taxon>Aspergillaceae</taxon>
        <taxon>Aspergillus</taxon>
        <taxon>Aspergillus subgen. Circumdati</taxon>
    </lineage>
</organism>
<keyword evidence="1" id="KW-0472">Membrane</keyword>
<sequence>MPMSNLSLADSMPFQDLSTRPACSVNILALFTFLFRYYPWFDTLHFSFFLRNL</sequence>
<evidence type="ECO:0000313" key="3">
    <source>
        <dbReference type="Proteomes" id="UP000326198"/>
    </source>
</evidence>
<gene>
    <name evidence="2" type="ORF">BDV26DRAFT_262030</name>
</gene>
<dbReference type="AlphaFoldDB" id="A0A5N7B917"/>
<keyword evidence="1" id="KW-0812">Transmembrane</keyword>
<keyword evidence="1" id="KW-1133">Transmembrane helix</keyword>
<dbReference type="Proteomes" id="UP000326198">
    <property type="component" value="Unassembled WGS sequence"/>
</dbReference>
<name>A0A5N7B917_9EURO</name>
<evidence type="ECO:0000256" key="1">
    <source>
        <dbReference type="SAM" id="Phobius"/>
    </source>
</evidence>
<accession>A0A5N7B917</accession>
<keyword evidence="3" id="KW-1185">Reference proteome</keyword>
<feature type="transmembrane region" description="Helical" evidence="1">
    <location>
        <begin position="21"/>
        <end position="38"/>
    </location>
</feature>